<sequence length="54" mass="5862">MTRINEALLLGFVLIGIALLAVVDVIPEQVAQYAPLAMVPWIIRRGSGCTLRKA</sequence>
<dbReference type="EMBL" id="WTYB01000001">
    <property type="protein sequence ID" value="MXP37736.1"/>
    <property type="molecule type" value="Genomic_DNA"/>
</dbReference>
<organism evidence="2 3">
    <name type="scientific">Erythrobacter ramosus</name>
    <dbReference type="NCBI Taxonomy" id="35811"/>
    <lineage>
        <taxon>Bacteria</taxon>
        <taxon>Pseudomonadati</taxon>
        <taxon>Pseudomonadota</taxon>
        <taxon>Alphaproteobacteria</taxon>
        <taxon>Sphingomonadales</taxon>
        <taxon>Erythrobacteraceae</taxon>
        <taxon>Erythrobacter/Porphyrobacter group</taxon>
        <taxon>Erythrobacter</taxon>
    </lineage>
</organism>
<evidence type="ECO:0000313" key="4">
    <source>
        <dbReference type="Proteomes" id="UP000548685"/>
    </source>
</evidence>
<dbReference type="RefSeq" id="WP_160759849.1">
    <property type="nucleotide sequence ID" value="NZ_BAAADZ010000002.1"/>
</dbReference>
<reference evidence="2 3" key="1">
    <citation type="submission" date="2019-12" db="EMBL/GenBank/DDBJ databases">
        <title>Genomic-based taxomic classification of the family Erythrobacteraceae.</title>
        <authorList>
            <person name="Xu L."/>
        </authorList>
    </citation>
    <scope>NUCLEOTIDE SEQUENCE [LARGE SCALE GENOMIC DNA]</scope>
    <source>
        <strain evidence="2 3">JCM 10282</strain>
    </source>
</reference>
<evidence type="ECO:0000313" key="2">
    <source>
        <dbReference type="EMBL" id="MXP37736.1"/>
    </source>
</evidence>
<gene>
    <name evidence="1" type="ORF">FHS52_000560</name>
    <name evidence="2" type="ORF">GRI59_03785</name>
</gene>
<dbReference type="Proteomes" id="UP000548685">
    <property type="component" value="Unassembled WGS sequence"/>
</dbReference>
<evidence type="ECO:0000313" key="1">
    <source>
        <dbReference type="EMBL" id="MBB3774617.1"/>
    </source>
</evidence>
<dbReference type="EMBL" id="JACICE010000001">
    <property type="protein sequence ID" value="MBB3774617.1"/>
    <property type="molecule type" value="Genomic_DNA"/>
</dbReference>
<evidence type="ECO:0000313" key="3">
    <source>
        <dbReference type="Proteomes" id="UP000430021"/>
    </source>
</evidence>
<name>A0A6I4UGU5_9SPHN</name>
<reference evidence="1 4" key="2">
    <citation type="submission" date="2020-08" db="EMBL/GenBank/DDBJ databases">
        <title>Genomic Encyclopedia of Type Strains, Phase IV (KMG-IV): sequencing the most valuable type-strain genomes for metagenomic binning, comparative biology and taxonomic classification.</title>
        <authorList>
            <person name="Goeker M."/>
        </authorList>
    </citation>
    <scope>NUCLEOTIDE SEQUENCE [LARGE SCALE GENOMIC DNA]</scope>
    <source>
        <strain evidence="1 4">DSM 8510</strain>
    </source>
</reference>
<dbReference type="AlphaFoldDB" id="A0A6I4UGU5"/>
<comment type="caution">
    <text evidence="2">The sequence shown here is derived from an EMBL/GenBank/DDBJ whole genome shotgun (WGS) entry which is preliminary data.</text>
</comment>
<dbReference type="OrthoDB" id="7428978at2"/>
<dbReference type="Proteomes" id="UP000430021">
    <property type="component" value="Unassembled WGS sequence"/>
</dbReference>
<protein>
    <submittedName>
        <fullName evidence="2">Uncharacterized protein</fullName>
    </submittedName>
</protein>
<proteinExistence type="predicted"/>
<accession>A0A6I4UGU5</accession>
<keyword evidence="4" id="KW-1185">Reference proteome</keyword>